<feature type="transmembrane region" description="Helical" evidence="1">
    <location>
        <begin position="53"/>
        <end position="70"/>
    </location>
</feature>
<reference evidence="2 3" key="1">
    <citation type="submission" date="2017-02" db="EMBL/GenBank/DDBJ databases">
        <authorList>
            <person name="Peterson S.W."/>
        </authorList>
    </citation>
    <scope>NUCLEOTIDE SEQUENCE [LARGE SCALE GENOMIC DNA]</scope>
    <source>
        <strain evidence="2 3">ATCC 49788</strain>
    </source>
</reference>
<feature type="transmembrane region" description="Helical" evidence="1">
    <location>
        <begin position="141"/>
        <end position="165"/>
    </location>
</feature>
<evidence type="ECO:0000256" key="1">
    <source>
        <dbReference type="SAM" id="Phobius"/>
    </source>
</evidence>
<dbReference type="STRING" id="92487.SAMN02745130_00770"/>
<sequence>MANLRVVGAGDSISWYKGGWKIFSADIANWVLMTLIFGVIAIVLSFIPFLGALALNLIAPLFIGGMLYAAQKADQGQATDIMDIFSMFKDEQRRTPLVILGLVMLGLSFVMMMIVGGAMFASVDLGSTTDVAVMPSIGMGWLLIAMLVGMLSAMLFLFAIPLVMFQKMSAVDAIKNSFMACVKNFPAFLIFMVIYTLLAIVAAITFGLGFLVLLPVMVGAVYIGYKHIFA</sequence>
<keyword evidence="1" id="KW-0472">Membrane</keyword>
<dbReference type="EMBL" id="FUYB01000002">
    <property type="protein sequence ID" value="SKA70566.1"/>
    <property type="molecule type" value="Genomic_DNA"/>
</dbReference>
<keyword evidence="1" id="KW-0812">Transmembrane</keyword>
<dbReference type="NCBIfam" id="NF041043">
    <property type="entry name" value="BPSS1780_fam"/>
    <property type="match status" value="1"/>
</dbReference>
<name>A0A1T4VZZ6_9GAMM</name>
<dbReference type="InterPro" id="IPR047798">
    <property type="entry name" value="BPSS1780-like"/>
</dbReference>
<keyword evidence="3" id="KW-1185">Reference proteome</keyword>
<dbReference type="RefSeq" id="WP_078921238.1">
    <property type="nucleotide sequence ID" value="NZ_FUYB01000002.1"/>
</dbReference>
<dbReference type="AlphaFoldDB" id="A0A1T4VZZ6"/>
<dbReference type="OrthoDB" id="5623572at2"/>
<proteinExistence type="predicted"/>
<organism evidence="2 3">
    <name type="scientific">Thiothrix eikelboomii</name>
    <dbReference type="NCBI Taxonomy" id="92487"/>
    <lineage>
        <taxon>Bacteria</taxon>
        <taxon>Pseudomonadati</taxon>
        <taxon>Pseudomonadota</taxon>
        <taxon>Gammaproteobacteria</taxon>
        <taxon>Thiotrichales</taxon>
        <taxon>Thiotrichaceae</taxon>
        <taxon>Thiothrix</taxon>
    </lineage>
</organism>
<feature type="transmembrane region" description="Helical" evidence="1">
    <location>
        <begin position="97"/>
        <end position="121"/>
    </location>
</feature>
<dbReference type="Proteomes" id="UP000190460">
    <property type="component" value="Unassembled WGS sequence"/>
</dbReference>
<feature type="transmembrane region" description="Helical" evidence="1">
    <location>
        <begin position="204"/>
        <end position="225"/>
    </location>
</feature>
<evidence type="ECO:0000313" key="3">
    <source>
        <dbReference type="Proteomes" id="UP000190460"/>
    </source>
</evidence>
<protein>
    <submittedName>
        <fullName evidence="2">Uncharacterized membrane protein</fullName>
    </submittedName>
</protein>
<gene>
    <name evidence="2" type="ORF">SAMN02745130_00770</name>
</gene>
<accession>A0A1T4VZZ6</accession>
<feature type="transmembrane region" description="Helical" evidence="1">
    <location>
        <begin position="177"/>
        <end position="198"/>
    </location>
</feature>
<evidence type="ECO:0000313" key="2">
    <source>
        <dbReference type="EMBL" id="SKA70566.1"/>
    </source>
</evidence>
<feature type="transmembrane region" description="Helical" evidence="1">
    <location>
        <begin position="27"/>
        <end position="47"/>
    </location>
</feature>
<keyword evidence="1" id="KW-1133">Transmembrane helix</keyword>